<evidence type="ECO:0000256" key="1">
    <source>
        <dbReference type="ARBA" id="ARBA00011738"/>
    </source>
</evidence>
<feature type="binding site" evidence="8">
    <location>
        <begin position="332"/>
        <end position="338"/>
    </location>
    <ligand>
        <name>substrate</name>
    </ligand>
</feature>
<dbReference type="PROSITE" id="PS00513">
    <property type="entry name" value="ADENYLOSUCCIN_SYN_2"/>
    <property type="match status" value="1"/>
</dbReference>
<sequence length="469" mass="51551">MVRQFLASPVWGPAAGVVPEGSALRHFRVKDDSVPATIIVGAQWGDEGKGKATDLLADTTDLVVRYQGGNNAGHTVIVGDQVFKLHLIPSGILYPHVTPVIGDGVVVDPEVMLEELDGLEARGLDAFARVKISGNAHVIMPYHRELDLLTERRLGKAKLGTTKRGIGPAYADKAARIGLRFQDLFDEKIFRQKLEAALEHKNEQLAKIYNRLPMNADEIAEEYLGYAERLRGTLTDTTDLIHTSLEAGRHIILEGAQGTLLDLDHGTYPFVTSSNPVAGGALTGAGLGPRHVDRVIGITKAYVTRVGAGPFPTELFDEVGERMTDVGGEYGTTTGRRRRVGWFDAVLARYANRVNGFTDIFLTKLDVLSEFETLKVATAYRHDGEEFHNFPPHQSIFHHAEPVWTDVPGWGTDISEVTRYDDLPREARDYVDLLEEQAETPITWVSVGPKRSQTLIRRDVPLVPPAAGS</sequence>
<dbReference type="Proteomes" id="UP000650511">
    <property type="component" value="Unassembled WGS sequence"/>
</dbReference>
<feature type="binding site" evidence="8">
    <location>
        <begin position="73"/>
        <end position="75"/>
    </location>
    <ligand>
        <name>GTP</name>
        <dbReference type="ChEBI" id="CHEBI:37565"/>
    </ligand>
</feature>
<dbReference type="Gene3D" id="1.10.300.10">
    <property type="entry name" value="Adenylosuccinate Synthetase, subunit A, domain 2"/>
    <property type="match status" value="1"/>
</dbReference>
<comment type="caution">
    <text evidence="11">The sequence shown here is derived from an EMBL/GenBank/DDBJ whole genome shotgun (WGS) entry which is preliminary data.</text>
</comment>
<dbReference type="GO" id="GO:0005737">
    <property type="term" value="C:cytoplasm"/>
    <property type="evidence" value="ECO:0007669"/>
    <property type="project" value="UniProtKB-SubCell"/>
</dbReference>
<dbReference type="SMART" id="SM00788">
    <property type="entry name" value="Adenylsucc_synt"/>
    <property type="match status" value="1"/>
</dbReference>
<dbReference type="EMBL" id="BMHA01000001">
    <property type="protein sequence ID" value="GGI03377.1"/>
    <property type="molecule type" value="Genomic_DNA"/>
</dbReference>
<dbReference type="InterPro" id="IPR018220">
    <property type="entry name" value="Adenylosuccin_syn_GTP-bd"/>
</dbReference>
<dbReference type="PROSITE" id="PS01266">
    <property type="entry name" value="ADENYLOSUCCIN_SYN_1"/>
    <property type="match status" value="1"/>
</dbReference>
<keyword evidence="5 8" id="KW-0658">Purine biosynthesis</keyword>
<dbReference type="UniPathway" id="UPA00075">
    <property type="reaction ID" value="UER00335"/>
</dbReference>
<evidence type="ECO:0000256" key="4">
    <source>
        <dbReference type="ARBA" id="ARBA00022741"/>
    </source>
</evidence>
<evidence type="ECO:0000256" key="6">
    <source>
        <dbReference type="ARBA" id="ARBA00022842"/>
    </source>
</evidence>
<dbReference type="PANTHER" id="PTHR11846:SF0">
    <property type="entry name" value="ADENYLOSUCCINATE SYNTHETASE"/>
    <property type="match status" value="1"/>
</dbReference>
<dbReference type="GO" id="GO:0044208">
    <property type="term" value="P:'de novo' AMP biosynthetic process"/>
    <property type="evidence" value="ECO:0007669"/>
    <property type="project" value="UniProtKB-UniRule"/>
</dbReference>
<evidence type="ECO:0000256" key="9">
    <source>
        <dbReference type="PROSITE-ProRule" id="PRU10134"/>
    </source>
</evidence>
<feature type="binding site" evidence="8">
    <location>
        <position position="73"/>
    </location>
    <ligand>
        <name>Mg(2+)</name>
        <dbReference type="ChEBI" id="CHEBI:18420"/>
    </ligand>
</feature>
<evidence type="ECO:0000256" key="5">
    <source>
        <dbReference type="ARBA" id="ARBA00022755"/>
    </source>
</evidence>
<comment type="function">
    <text evidence="8">Plays an important role in the de novo pathway of purine nucleotide biosynthesis. Catalyzes the first committed step in the biosynthesis of AMP from IMP.</text>
</comment>
<comment type="pathway">
    <text evidence="8 10">Purine metabolism; AMP biosynthesis via de novo pathway; AMP from IMP: step 1/2.</text>
</comment>
<comment type="similarity">
    <text evidence="8 10">Belongs to the adenylosuccinate synthetase family.</text>
</comment>
<comment type="cofactor">
    <cofactor evidence="8">
        <name>Mg(2+)</name>
        <dbReference type="ChEBI" id="CHEBI:18420"/>
    </cofactor>
    <text evidence="8">Binds 1 Mg(2+) ion per subunit.</text>
</comment>
<name>A0A8J3AAR2_9ACTN</name>
<evidence type="ECO:0000256" key="8">
    <source>
        <dbReference type="HAMAP-Rule" id="MF_00011"/>
    </source>
</evidence>
<feature type="binding site" description="in other chain" evidence="8">
    <location>
        <position position="272"/>
    </location>
    <ligand>
        <name>IMP</name>
        <dbReference type="ChEBI" id="CHEBI:58053"/>
        <note>ligand shared between dimeric partners</note>
    </ligand>
</feature>
<feature type="binding site" evidence="8">
    <location>
        <begin position="45"/>
        <end position="51"/>
    </location>
    <ligand>
        <name>GTP</name>
        <dbReference type="ChEBI" id="CHEBI:37565"/>
    </ligand>
</feature>
<gene>
    <name evidence="8 11" type="primary">purA</name>
    <name evidence="11" type="ORF">GCM10011354_03730</name>
</gene>
<dbReference type="Gene3D" id="3.40.440.10">
    <property type="entry name" value="Adenylosuccinate Synthetase, subunit A, domain 1"/>
    <property type="match status" value="1"/>
</dbReference>
<dbReference type="Gene3D" id="3.90.170.10">
    <property type="entry name" value="Adenylosuccinate Synthetase, subunit A, domain 3"/>
    <property type="match status" value="1"/>
</dbReference>
<evidence type="ECO:0000256" key="2">
    <source>
        <dbReference type="ARBA" id="ARBA00022598"/>
    </source>
</evidence>
<dbReference type="AlphaFoldDB" id="A0A8J3AAR2"/>
<evidence type="ECO:0000256" key="3">
    <source>
        <dbReference type="ARBA" id="ARBA00022723"/>
    </source>
</evidence>
<evidence type="ECO:0000256" key="10">
    <source>
        <dbReference type="RuleBase" id="RU000520"/>
    </source>
</evidence>
<proteinExistence type="inferred from homology"/>
<feature type="active site" description="Proton acceptor" evidence="8">
    <location>
        <position position="46"/>
    </location>
</feature>
<dbReference type="FunFam" id="3.90.170.10:FF:000001">
    <property type="entry name" value="Adenylosuccinate synthetase"/>
    <property type="match status" value="1"/>
</dbReference>
<evidence type="ECO:0000313" key="12">
    <source>
        <dbReference type="Proteomes" id="UP000650511"/>
    </source>
</evidence>
<comment type="subcellular location">
    <subcellularLocation>
        <location evidence="8">Cytoplasm</location>
    </subcellularLocation>
</comment>
<feature type="binding site" description="in other chain" evidence="8">
    <location>
        <begin position="46"/>
        <end position="49"/>
    </location>
    <ligand>
        <name>IMP</name>
        <dbReference type="ChEBI" id="CHEBI:58053"/>
        <note>ligand shared between dimeric partners</note>
    </ligand>
</feature>
<evidence type="ECO:0000313" key="11">
    <source>
        <dbReference type="EMBL" id="GGI03377.1"/>
    </source>
</evidence>
<feature type="binding site" evidence="8">
    <location>
        <position position="176"/>
    </location>
    <ligand>
        <name>IMP</name>
        <dbReference type="ChEBI" id="CHEBI:58053"/>
        <note>ligand shared between dimeric partners</note>
    </ligand>
</feature>
<dbReference type="GO" id="GO:0000287">
    <property type="term" value="F:magnesium ion binding"/>
    <property type="evidence" value="ECO:0007669"/>
    <property type="project" value="UniProtKB-UniRule"/>
</dbReference>
<comment type="subunit">
    <text evidence="1 8">Homodimer.</text>
</comment>
<dbReference type="InterPro" id="IPR001114">
    <property type="entry name" value="Adenylosuccinate_synthetase"/>
</dbReference>
<dbReference type="FunFam" id="1.10.300.10:FF:000001">
    <property type="entry name" value="Adenylosuccinate synthetase"/>
    <property type="match status" value="1"/>
</dbReference>
<dbReference type="InterPro" id="IPR042110">
    <property type="entry name" value="Adenylosuccinate_synth_dom2"/>
</dbReference>
<dbReference type="GO" id="GO:0004019">
    <property type="term" value="F:adenylosuccinate synthase activity"/>
    <property type="evidence" value="ECO:0007669"/>
    <property type="project" value="UniProtKB-UniRule"/>
</dbReference>
<dbReference type="PANTHER" id="PTHR11846">
    <property type="entry name" value="ADENYLOSUCCINATE SYNTHETASE"/>
    <property type="match status" value="1"/>
</dbReference>
<dbReference type="GO" id="GO:0005525">
    <property type="term" value="F:GTP binding"/>
    <property type="evidence" value="ECO:0007669"/>
    <property type="project" value="UniProtKB-UniRule"/>
</dbReference>
<feature type="binding site" description="in other chain" evidence="8">
    <location>
        <position position="162"/>
    </location>
    <ligand>
        <name>IMP</name>
        <dbReference type="ChEBI" id="CHEBI:58053"/>
        <note>ligand shared between dimeric partners</note>
    </ligand>
</feature>
<dbReference type="InterPro" id="IPR027417">
    <property type="entry name" value="P-loop_NTPase"/>
</dbReference>
<keyword evidence="8" id="KW-0963">Cytoplasm</keyword>
<feature type="binding site" evidence="8">
    <location>
        <position position="338"/>
    </location>
    <ligand>
        <name>GTP</name>
        <dbReference type="ChEBI" id="CHEBI:37565"/>
    </ligand>
</feature>
<feature type="binding site" description="in other chain" evidence="8">
    <location>
        <begin position="71"/>
        <end position="74"/>
    </location>
    <ligand>
        <name>IMP</name>
        <dbReference type="ChEBI" id="CHEBI:58053"/>
        <note>ligand shared between dimeric partners</note>
    </ligand>
</feature>
<keyword evidence="2 8" id="KW-0436">Ligase</keyword>
<dbReference type="EC" id="6.3.4.4" evidence="8 10"/>
<accession>A0A8J3AAR2</accession>
<feature type="binding site" description="in other chain" evidence="8">
    <location>
        <position position="336"/>
    </location>
    <ligand>
        <name>IMP</name>
        <dbReference type="ChEBI" id="CHEBI:58053"/>
        <note>ligand shared between dimeric partners</note>
    </ligand>
</feature>
<dbReference type="NCBIfam" id="TIGR00184">
    <property type="entry name" value="purA"/>
    <property type="match status" value="1"/>
</dbReference>
<dbReference type="CDD" id="cd03108">
    <property type="entry name" value="AdSS"/>
    <property type="match status" value="1"/>
</dbReference>
<keyword evidence="12" id="KW-1185">Reference proteome</keyword>
<dbReference type="Pfam" id="PF00709">
    <property type="entry name" value="Adenylsucc_synt"/>
    <property type="match status" value="1"/>
</dbReference>
<keyword evidence="6 8" id="KW-0460">Magnesium</keyword>
<dbReference type="NCBIfam" id="NF002223">
    <property type="entry name" value="PRK01117.1"/>
    <property type="match status" value="1"/>
</dbReference>
<dbReference type="InterPro" id="IPR042111">
    <property type="entry name" value="Adenylosuccinate_synth_dom3"/>
</dbReference>
<feature type="binding site" evidence="8">
    <location>
        <position position="46"/>
    </location>
    <ligand>
        <name>Mg(2+)</name>
        <dbReference type="ChEBI" id="CHEBI:18420"/>
    </ligand>
</feature>
<reference evidence="11" key="1">
    <citation type="journal article" date="2014" name="Int. J. Syst. Evol. Microbiol.">
        <title>Complete genome sequence of Corynebacterium casei LMG S-19264T (=DSM 44701T), isolated from a smear-ripened cheese.</title>
        <authorList>
            <consortium name="US DOE Joint Genome Institute (JGI-PGF)"/>
            <person name="Walter F."/>
            <person name="Albersmeier A."/>
            <person name="Kalinowski J."/>
            <person name="Ruckert C."/>
        </authorList>
    </citation>
    <scope>NUCLEOTIDE SEQUENCE</scope>
    <source>
        <strain evidence="11">CGMCC 1.14988</strain>
    </source>
</reference>
<dbReference type="HAMAP" id="MF_00011">
    <property type="entry name" value="Adenylosucc_synth"/>
    <property type="match status" value="1"/>
</dbReference>
<feature type="binding site" description="in other chain" evidence="8">
    <location>
        <position position="257"/>
    </location>
    <ligand>
        <name>IMP</name>
        <dbReference type="ChEBI" id="CHEBI:58053"/>
        <note>ligand shared between dimeric partners</note>
    </ligand>
</feature>
<keyword evidence="7 8" id="KW-0342">GTP-binding</keyword>
<feature type="active site" description="Proton donor" evidence="8">
    <location>
        <position position="74"/>
    </location>
</feature>
<keyword evidence="3 8" id="KW-0479">Metal-binding</keyword>
<reference evidence="11" key="2">
    <citation type="submission" date="2020-09" db="EMBL/GenBank/DDBJ databases">
        <authorList>
            <person name="Sun Q."/>
            <person name="Zhou Y."/>
        </authorList>
    </citation>
    <scope>NUCLEOTIDE SEQUENCE</scope>
    <source>
        <strain evidence="11">CGMCC 1.14988</strain>
    </source>
</reference>
<dbReference type="InterPro" id="IPR042109">
    <property type="entry name" value="Adenylosuccinate_synth_dom1"/>
</dbReference>
<feature type="binding site" evidence="8">
    <location>
        <begin position="446"/>
        <end position="448"/>
    </location>
    <ligand>
        <name>GTP</name>
        <dbReference type="ChEBI" id="CHEBI:37565"/>
    </ligand>
</feature>
<organism evidence="11 12">
    <name type="scientific">Egicoccus halophilus</name>
    <dbReference type="NCBI Taxonomy" id="1670830"/>
    <lineage>
        <taxon>Bacteria</taxon>
        <taxon>Bacillati</taxon>
        <taxon>Actinomycetota</taxon>
        <taxon>Nitriliruptoria</taxon>
        <taxon>Egicoccales</taxon>
        <taxon>Egicoccaceae</taxon>
        <taxon>Egicoccus</taxon>
    </lineage>
</organism>
<evidence type="ECO:0000256" key="7">
    <source>
        <dbReference type="ARBA" id="ARBA00023134"/>
    </source>
</evidence>
<feature type="binding site" evidence="8">
    <location>
        <begin position="364"/>
        <end position="366"/>
    </location>
    <ligand>
        <name>GTP</name>
        <dbReference type="ChEBI" id="CHEBI:37565"/>
    </ligand>
</feature>
<comment type="catalytic activity">
    <reaction evidence="8 10">
        <text>IMP + L-aspartate + GTP = N(6)-(1,2-dicarboxyethyl)-AMP + GDP + phosphate + 2 H(+)</text>
        <dbReference type="Rhea" id="RHEA:15753"/>
        <dbReference type="ChEBI" id="CHEBI:15378"/>
        <dbReference type="ChEBI" id="CHEBI:29991"/>
        <dbReference type="ChEBI" id="CHEBI:37565"/>
        <dbReference type="ChEBI" id="CHEBI:43474"/>
        <dbReference type="ChEBI" id="CHEBI:57567"/>
        <dbReference type="ChEBI" id="CHEBI:58053"/>
        <dbReference type="ChEBI" id="CHEBI:58189"/>
        <dbReference type="EC" id="6.3.4.4"/>
    </reaction>
</comment>
<feature type="active site" evidence="9">
    <location>
        <position position="173"/>
    </location>
</feature>
<dbReference type="InterPro" id="IPR033128">
    <property type="entry name" value="Adenylosuccin_syn_Lys_AS"/>
</dbReference>
<keyword evidence="4 8" id="KW-0547">Nucleotide-binding</keyword>
<dbReference type="SUPFAM" id="SSF52540">
    <property type="entry name" value="P-loop containing nucleoside triphosphate hydrolases"/>
    <property type="match status" value="1"/>
</dbReference>
<dbReference type="GO" id="GO:0046040">
    <property type="term" value="P:IMP metabolic process"/>
    <property type="evidence" value="ECO:0007669"/>
    <property type="project" value="TreeGrafter"/>
</dbReference>
<protein>
    <recommendedName>
        <fullName evidence="8 10">Adenylosuccinate synthetase</fullName>
        <shortName evidence="8">AMPSase</shortName>
        <shortName evidence="8">AdSS</shortName>
        <ecNumber evidence="8 10">6.3.4.4</ecNumber>
    </recommendedName>
    <alternativeName>
        <fullName evidence="8">IMP--aspartate ligase</fullName>
    </alternativeName>
</protein>